<dbReference type="EMBL" id="QQBC01000005">
    <property type="protein sequence ID" value="RDI65732.1"/>
    <property type="molecule type" value="Genomic_DNA"/>
</dbReference>
<gene>
    <name evidence="1" type="ORF">DFR76_10547</name>
</gene>
<comment type="caution">
    <text evidence="1">The sequence shown here is derived from an EMBL/GenBank/DDBJ whole genome shotgun (WGS) entry which is preliminary data.</text>
</comment>
<evidence type="ECO:0000313" key="2">
    <source>
        <dbReference type="Proteomes" id="UP000254869"/>
    </source>
</evidence>
<keyword evidence="2" id="KW-1185">Reference proteome</keyword>
<name>A0A370I4U5_9NOCA</name>
<dbReference type="AlphaFoldDB" id="A0A370I4U5"/>
<dbReference type="Proteomes" id="UP000254869">
    <property type="component" value="Unassembled WGS sequence"/>
</dbReference>
<protein>
    <submittedName>
        <fullName evidence="1">Uncharacterized protein</fullName>
    </submittedName>
</protein>
<reference evidence="1 2" key="1">
    <citation type="submission" date="2018-07" db="EMBL/GenBank/DDBJ databases">
        <title>Genomic Encyclopedia of Type Strains, Phase IV (KMG-IV): sequencing the most valuable type-strain genomes for metagenomic binning, comparative biology and taxonomic classification.</title>
        <authorList>
            <person name="Goeker M."/>
        </authorList>
    </citation>
    <scope>NUCLEOTIDE SEQUENCE [LARGE SCALE GENOMIC DNA]</scope>
    <source>
        <strain evidence="1 2">DSM 44290</strain>
    </source>
</reference>
<organism evidence="1 2">
    <name type="scientific">Nocardia pseudobrasiliensis</name>
    <dbReference type="NCBI Taxonomy" id="45979"/>
    <lineage>
        <taxon>Bacteria</taxon>
        <taxon>Bacillati</taxon>
        <taxon>Actinomycetota</taxon>
        <taxon>Actinomycetes</taxon>
        <taxon>Mycobacteriales</taxon>
        <taxon>Nocardiaceae</taxon>
        <taxon>Nocardia</taxon>
    </lineage>
</organism>
<accession>A0A370I4U5</accession>
<proteinExistence type="predicted"/>
<sequence>MMSANICRWHKTGYPEILQRPRDRACRLRAGDQHRSSAIESAQLPAASLAEMARPVYRPRPVESDCCAKDLHGLDILSHRVLGEPRSVLGPDAVEIGMSFGLDPIIVSSCHAWFGADQRDIARAITHRNLQNNTGHVPTQHSVRISPPPSCRKLPYQHEYPLRQCVESIGQQRLCARVIQDHVGEVEPDLIDRPRPAIEEPVEEAIASVRLRSKSVVSAGVVGRDRSLASQLAARIRGDHRWSTSNRTPRRPRTDV</sequence>
<evidence type="ECO:0000313" key="1">
    <source>
        <dbReference type="EMBL" id="RDI65732.1"/>
    </source>
</evidence>